<evidence type="ECO:0000313" key="3">
    <source>
        <dbReference type="Proteomes" id="UP000315095"/>
    </source>
</evidence>
<evidence type="ECO:0000313" key="2">
    <source>
        <dbReference type="EMBL" id="GCE84663.1"/>
    </source>
</evidence>
<dbReference type="AlphaFoldDB" id="A0A4P5NSW7"/>
<sequence>MDTEQFGTRRNELQTLFDNFRGNRQFRQP</sequence>
<reference evidence="3" key="1">
    <citation type="submission" date="2017-01" db="EMBL/GenBank/DDBJ databases">
        <title>Komagataeibacter sp. MSKU9 whole genome sequencing project.</title>
        <authorList>
            <person name="Matsutani M."/>
            <person name="Naloka K."/>
            <person name="Theeragool G."/>
            <person name="Yakushi T."/>
            <person name="Matsushita K."/>
        </authorList>
    </citation>
    <scope>NUCLEOTIDE SEQUENCE [LARGE SCALE GENOMIC DNA]</scope>
    <source>
        <strain evidence="3">MSKU9</strain>
    </source>
</reference>
<comment type="caution">
    <text evidence="2">The sequence shown here is derived from an EMBL/GenBank/DDBJ whole genome shotgun (WGS) entry which is preliminary data.</text>
</comment>
<name>A0A4P5NSW7_9PROT</name>
<proteinExistence type="predicted"/>
<evidence type="ECO:0000256" key="1">
    <source>
        <dbReference type="SAM" id="MobiDB-lite"/>
    </source>
</evidence>
<accession>A0A4P5NSW7</accession>
<protein>
    <submittedName>
        <fullName evidence="2">Uncharacterized protein</fullName>
    </submittedName>
</protein>
<gene>
    <name evidence="2" type="ORF">MSKU9_2804</name>
</gene>
<feature type="region of interest" description="Disordered" evidence="1">
    <location>
        <begin position="1"/>
        <end position="29"/>
    </location>
</feature>
<organism evidence="2 3">
    <name type="scientific">Komagataeibacter diospyri</name>
    <dbReference type="NCBI Taxonomy" id="1932662"/>
    <lineage>
        <taxon>Bacteria</taxon>
        <taxon>Pseudomonadati</taxon>
        <taxon>Pseudomonadota</taxon>
        <taxon>Alphaproteobacteria</taxon>
        <taxon>Acetobacterales</taxon>
        <taxon>Acetobacteraceae</taxon>
        <taxon>Komagataeibacter</taxon>
    </lineage>
</organism>
<keyword evidence="3" id="KW-1185">Reference proteome</keyword>
<dbReference type="EMBL" id="BDLU01000063">
    <property type="protein sequence ID" value="GCE84663.1"/>
    <property type="molecule type" value="Genomic_DNA"/>
</dbReference>
<dbReference type="Proteomes" id="UP000315095">
    <property type="component" value="Unassembled WGS sequence"/>
</dbReference>